<evidence type="ECO:0000313" key="6">
    <source>
        <dbReference type="Proteomes" id="UP000067626"/>
    </source>
</evidence>
<sequence>MSVETIRMALGRLQDEPENDAAWKELEDAVTAPGVSETDVERLLGAARAKHEQRREWGAVARMLELEIALSSGGAVEAPMQAELARIYSEELIDVDHADAAYKRLLELRPGDTTATEALEGSDVKREKWRELMERYVSEAEAATDDAFRSMLYTSAADVAYRYGRDEAAEKVRSYLEEALDRDRKNRRATALAELAFAASGEWEMVARVQGIVLSEGQQKEDRVAAGLRAGRTLAKRLSDQPRAVAIYKQVLDLAPGQAEAMSFLAEAYSEACDWDRLVALYEDQLRGGGVKSGEELGMLVQIAMVHWRMREQPEAAEPYFDRVRRADPTHEGMIGFFRELCQERGDTGRLSTILTDAQRALPEGPQRRALATEIARIAESTENAAKAIDQYKAVLRADPESKEARDALKRLYLQTEGYNALVELYRWDLEKTPAEDAAGRAAVLREIARIYRDHARNDAALVTVLTQLVQLDDKDIDAVRELTTIYEGLGRWRDLLQYQQRLAELTTDDTEKADLYRAVARRWIDQFSNVQNAITAYEALLQVEGSDEEAQQKLRELYLKRRAWPQLYALYERQVASAEGEARIELLGEMAKLAAERLDRGADAIALQKQILELEPGTAGVLDTLEKLAEREKDFATVAEVLERRVELATDDAGRLSALQKLGAVYAERLKDGTAAARTWRRVLTLSPGHARALRVLRDTYFTAGDWDGLEELYASQRDWEGLVDFLSTAADKASDPQTKLDISFRAARIFEEELKAPERAARSYERVLTVSPRDARAAAALVPIYEKEEKWSRLPALYEILLETTVEIETKVEILRKLAAVTGEPLSDKASAVGYARRAYELQPDDEGLGLLEAWSRAASNWGPFVEAVEGRLRQAEDLAPDARRSLQLKLAEVYAREMGKLDEAVLVYRALVEEDPSDADTVQALDELLRASARKEDLRWLFDLRANQVEGEDRAEILEEWATLEEEVFGDASKAIELLRKVTALVPSRSESLRALSRLLTAAGEFEAAAEVVAAHRDNSEGEDRARREIELAGLYLDRLARPVDAFEACVRALEIEAHDGDAIAILGRLMEKPETRARAAQVLSTEYAEIGDPRREATALRVLLESEQDAEQRRELYLRLAIVEESKLRAAGTAFDVLLRALHDFSDDLVLWDRAAELAQRAGRPTDLAEAYRLHLVAGRTEGDKVLGSSIEVELCERAASLHDEQLGDPEGAMPYLERVLAVDPNNNRAFSRLKQILTNAERWGELEDLYDKAAKATTDQQDRIELLNEVALIAEEIIGDASKAIGYYERVLALDGFHVPSLDALEKLYEREERWQDLATLLERRLETATEEEGVDIKLHLGRIYLDRLLQPDLALTHLEDVLRLRQNDAEARSLVERVLEIGSLRLRSARVLEVVYEARDEIRQLVRVLEIRREGATDELERRELLRRISVLRDERLRDDAGAFATLSELVPLEPEDPAARSRLLEIGRRLGAHEQVATVLTAAGDACPTPVTRGEILMEVARIYEDLLDDADRAEKVYRRVLEIDASDAQLVIPAAQALGRIYASREQHQALAEVLGIEVRLEDDPDTRRALYERIGILYDTVLDDPAKAIEAWSARLSDDATDASALSALERLYERTSQWRELVGVLRAREQSTDDGDERRRAMTKAAETLAHKLADVPEAINAWRAVLDEFGPERSTLASLETLYELDERWVELADALDVDLSLTDDTKLRLELLAKLGDVRRLHQNDAEGALDAYRQALTLDRSDVRCRKALEAMLEREDARREAAETLEPLYEDDGDAERLLRVLEIKVETGTEASERLSTLNKALRTAEGPLGDTARAFSYALRGLKEAAGEPEVSSWIETVERLGEVTGRWAEVCALFEEIAPEILDGDVQQNVRLRVGELARHKLADRDRAINQYQKALEAHGDDRRAMIALEELYGEADDAENLLQILKLRVENAADDDEKKRLLFRVADLQRGPLGDKEGAISTYEAILDITLDTVAIKALDTLYRDASRYEDLIRLYERQLDAGGGPAELAELHVKIALVAHQHTGDVQRAFDELSEALLIEQSHVGAVTLLESILENATDPEHKARAGEMLESVYLRRADWSRVKVALDARLTASHEPAERRDLLQRLATLHEEQLEDYRSALETVAKLLHEDLTDESVWAELERLAKVASAERRLAEIYAAELNELSGDDDSSAKLCRRTGEIYADLGEVAEALRWYRRAHEFSPESRELFLAIDGLLTKERRHNERIELYRASLDHRDGQDRLDALHTVAELERRELGQPALAIETYRAALDVDDNDTRSLDALTELYRELDRPRDLADLYLRRAEAAPDGEQAAPYRLSLAEILRTRLEDTTGAIDQLEAIVTEVPWHTEAIKALEALVNDGEHKARVVEILRPLYERSDDWRHLIRLNEERFALASDPQDKVAVLRETAKLWETRGGDELKAIQALRAAFRIDPDDGETRAELTRLASSLGAWEELAESLEQGALDTSDDLTRRELLTSLAGIYDRQIDDPRRALRAYERLSALDESDPEPLEAMDTLAVLLSDWGTLIRVLEKKSEMASDEENASIWRRIAETKLDMIEDSEGAISAYERALEYDAQSTMTLDALISLYEPLDKAQRLVELYAQRVELTEPDEADLRYDLNVSAAERYEKALESPRDAIASLNAALEARAGDPAVLKALERLYRNERLWDELLENLKQQAGAAEDTDTRVALRTAIGDLYASELQSPSDAIEQYQLVLGEAPTNDHAIKAVRAIGEAHEDLRLDAANVLEPVLRNAGRYEELAAALELRLRAQTEPSDRATTLRAIALVQDEQLRQPLEAEAALLRALEDTPDDVTLHEDIERLAERTEGFGRYCDALAQRAGAIFDATVAKDLWLRVGRVAEEKLKDDRRSVEAYAKAVEHAGDEPELLEALDRLYGRLGDTKALADVLERRVAVTTDEREQAELFYRLAVIQIESFDDKSQGLATLRQSLERAVDHEKASAALEALTDKPELFEEAAEALEGVYRTRNDNASLARLYEKRIRSAPTGADRVRLRLELAKVLEERAGDARAAQETLEKALVDEPADADVLAELERLAPMTGGWQSAAAALEKAVREAEDLDGDTARDLWMRIAEWQKDHVGEPRAAERAFEEALKHDASSEHILRSIEQIQRVPGRELDLVATLRRLAALDGMDGQAADLRREAKQLAEESLKDKELVEAILREMIADDEGDAWALAELTKVREAASDWKEVYGLLVRQAELAAESTLIREKRHAAASVARERLGDHAGAVELYETIFEDDPADEPAARALRELYAATGKYKELLKLLERLTDLAETPSARSALRLESAELCLTRLDAVSEATEHLRAVLDEEPENDKATALLAQLLEKTGRDQELSDLFVRQIDLAKERNDVAAELLYSVRLGEVYEKRLNDTGRAIESYRAVLEREPRHKEALLSLARLYEQKGDKAAAAEQLEVVLADTSGADAVTIALRLADLHRALSDEAAVRRVLERGLSADQTATEVRKRLLSLYEKQEAWTELADLITGDADAASEAPEKVSLYRKAAQIHMEKRSDPGRAAELLEKASDLQKGDRDLLLALCDAYSASGRGQKAAEALQKIIESYGGRRSKELAAIHHRLSKAYLADGQQEKALAELDTAFKIDPGSIAILRELGVLSLSLAGSTEDKVKEGHLDRAQKTFRALLLQKLDDSAPITKAEVFYYLGEISHRQGDDKKAIQMLERALDSNKELAIAKELMAKLKK</sequence>
<accession>A0A0K1ETK8</accession>
<dbReference type="STRING" id="52.CMC5_084310"/>
<feature type="coiled-coil region" evidence="4">
    <location>
        <begin position="1310"/>
        <end position="1337"/>
    </location>
</feature>
<proteinExistence type="predicted"/>
<dbReference type="SMART" id="SM00028">
    <property type="entry name" value="TPR"/>
    <property type="match status" value="15"/>
</dbReference>
<dbReference type="Pfam" id="PF13432">
    <property type="entry name" value="TPR_16"/>
    <property type="match status" value="1"/>
</dbReference>
<keyword evidence="2 3" id="KW-0802">TPR repeat</keyword>
<gene>
    <name evidence="5" type="ORF">CMC5_084310</name>
</gene>
<name>A0A0K1ETK8_CHOCO</name>
<dbReference type="SUPFAM" id="SSF48452">
    <property type="entry name" value="TPR-like"/>
    <property type="match status" value="11"/>
</dbReference>
<dbReference type="EMBL" id="CP012159">
    <property type="protein sequence ID" value="AKT44191.1"/>
    <property type="molecule type" value="Genomic_DNA"/>
</dbReference>
<feature type="repeat" description="TPR" evidence="3">
    <location>
        <begin position="3617"/>
        <end position="3650"/>
    </location>
</feature>
<dbReference type="InterPro" id="IPR019734">
    <property type="entry name" value="TPR_rpt"/>
</dbReference>
<evidence type="ECO:0000256" key="1">
    <source>
        <dbReference type="ARBA" id="ARBA00022737"/>
    </source>
</evidence>
<dbReference type="Pfam" id="PF14559">
    <property type="entry name" value="TPR_19"/>
    <property type="match status" value="1"/>
</dbReference>
<feature type="coiled-coil region" evidence="4">
    <location>
        <begin position="1926"/>
        <end position="1953"/>
    </location>
</feature>
<dbReference type="InterPro" id="IPR011990">
    <property type="entry name" value="TPR-like_helical_dom_sf"/>
</dbReference>
<keyword evidence="1" id="KW-0677">Repeat</keyword>
<evidence type="ECO:0000256" key="3">
    <source>
        <dbReference type="PROSITE-ProRule" id="PRU00339"/>
    </source>
</evidence>
<evidence type="ECO:0000313" key="5">
    <source>
        <dbReference type="EMBL" id="AKT44191.1"/>
    </source>
</evidence>
<evidence type="ECO:0008006" key="7">
    <source>
        <dbReference type="Google" id="ProtNLM"/>
    </source>
</evidence>
<dbReference type="Pfam" id="PF13174">
    <property type="entry name" value="TPR_6"/>
    <property type="match status" value="1"/>
</dbReference>
<protein>
    <recommendedName>
        <fullName evidence="7">Tetratricopeptide repeat protein</fullName>
    </recommendedName>
</protein>
<feature type="repeat" description="TPR" evidence="3">
    <location>
        <begin position="3701"/>
        <end position="3734"/>
    </location>
</feature>
<keyword evidence="6" id="KW-1185">Reference proteome</keyword>
<keyword evidence="4" id="KW-0175">Coiled coil</keyword>
<dbReference type="KEGG" id="ccro:CMC5_084310"/>
<evidence type="ECO:0000256" key="2">
    <source>
        <dbReference type="ARBA" id="ARBA00022803"/>
    </source>
</evidence>
<dbReference type="PANTHER" id="PTHR45586">
    <property type="entry name" value="TPR REPEAT-CONTAINING PROTEIN PA4667"/>
    <property type="match status" value="1"/>
</dbReference>
<dbReference type="PROSITE" id="PS50005">
    <property type="entry name" value="TPR"/>
    <property type="match status" value="3"/>
</dbReference>
<dbReference type="Proteomes" id="UP000067626">
    <property type="component" value="Chromosome"/>
</dbReference>
<organism evidence="5 6">
    <name type="scientific">Chondromyces crocatus</name>
    <dbReference type="NCBI Taxonomy" id="52"/>
    <lineage>
        <taxon>Bacteria</taxon>
        <taxon>Pseudomonadati</taxon>
        <taxon>Myxococcota</taxon>
        <taxon>Polyangia</taxon>
        <taxon>Polyangiales</taxon>
        <taxon>Polyangiaceae</taxon>
        <taxon>Chondromyces</taxon>
    </lineage>
</organism>
<dbReference type="SUPFAM" id="SSF81901">
    <property type="entry name" value="HCP-like"/>
    <property type="match status" value="1"/>
</dbReference>
<dbReference type="Pfam" id="PF13176">
    <property type="entry name" value="TPR_7"/>
    <property type="match status" value="3"/>
</dbReference>
<dbReference type="PANTHER" id="PTHR45586:SF1">
    <property type="entry name" value="LIPOPOLYSACCHARIDE ASSEMBLY PROTEIN B"/>
    <property type="match status" value="1"/>
</dbReference>
<dbReference type="InterPro" id="IPR051012">
    <property type="entry name" value="CellSynth/LPSAsmb/PSIAsmb"/>
</dbReference>
<evidence type="ECO:0000256" key="4">
    <source>
        <dbReference type="SAM" id="Coils"/>
    </source>
</evidence>
<dbReference type="Gene3D" id="1.25.40.10">
    <property type="entry name" value="Tetratricopeptide repeat domain"/>
    <property type="match status" value="15"/>
</dbReference>
<reference evidence="5 6" key="1">
    <citation type="submission" date="2015-07" db="EMBL/GenBank/DDBJ databases">
        <title>Genome analysis of myxobacterium Chondromyces crocatus Cm c5 reveals a high potential for natural compound synthesis and the genetic basis for the loss of fruiting body formation.</title>
        <authorList>
            <person name="Zaburannyi N."/>
            <person name="Bunk B."/>
            <person name="Maier J."/>
            <person name="Overmann J."/>
            <person name="Mueller R."/>
        </authorList>
    </citation>
    <scope>NUCLEOTIDE SEQUENCE [LARGE SCALE GENOMIC DNA]</scope>
    <source>
        <strain evidence="5 6">Cm c5</strain>
    </source>
</reference>
<feature type="repeat" description="TPR" evidence="3">
    <location>
        <begin position="2193"/>
        <end position="2226"/>
    </location>
</feature>